<sequence length="72" mass="7235">MSKSSSQNVLPEGAGAGAIAIRVGVDGAAAEAASHVARQEQLHNGSACETSFEGDTFFSSTALKKVSLPSAK</sequence>
<organism evidence="1 2">
    <name type="scientific">Phytophthora nicotianae P1976</name>
    <dbReference type="NCBI Taxonomy" id="1317066"/>
    <lineage>
        <taxon>Eukaryota</taxon>
        <taxon>Sar</taxon>
        <taxon>Stramenopiles</taxon>
        <taxon>Oomycota</taxon>
        <taxon>Peronosporomycetes</taxon>
        <taxon>Peronosporales</taxon>
        <taxon>Peronosporaceae</taxon>
        <taxon>Phytophthora</taxon>
    </lineage>
</organism>
<dbReference type="Proteomes" id="UP000028582">
    <property type="component" value="Unassembled WGS sequence"/>
</dbReference>
<comment type="caution">
    <text evidence="1">The sequence shown here is derived from an EMBL/GenBank/DDBJ whole genome shotgun (WGS) entry which is preliminary data.</text>
</comment>
<reference evidence="1 2" key="1">
    <citation type="submission" date="2013-11" db="EMBL/GenBank/DDBJ databases">
        <title>The Genome Sequence of Phytophthora parasitica P1976.</title>
        <authorList>
            <consortium name="The Broad Institute Genomics Platform"/>
            <person name="Russ C."/>
            <person name="Tyler B."/>
            <person name="Panabieres F."/>
            <person name="Shan W."/>
            <person name="Tripathy S."/>
            <person name="Grunwald N."/>
            <person name="Machado M."/>
            <person name="Johnson C.S."/>
            <person name="Walker B."/>
            <person name="Young S."/>
            <person name="Zeng Q."/>
            <person name="Gargeya S."/>
            <person name="Fitzgerald M."/>
            <person name="Haas B."/>
            <person name="Abouelleil A."/>
            <person name="Allen A.W."/>
            <person name="Alvarado L."/>
            <person name="Arachchi H.M."/>
            <person name="Berlin A.M."/>
            <person name="Chapman S.B."/>
            <person name="Gainer-Dewar J."/>
            <person name="Goldberg J."/>
            <person name="Griggs A."/>
            <person name="Gujja S."/>
            <person name="Hansen M."/>
            <person name="Howarth C."/>
            <person name="Imamovic A."/>
            <person name="Ireland A."/>
            <person name="Larimer J."/>
            <person name="McCowan C."/>
            <person name="Murphy C."/>
            <person name="Pearson M."/>
            <person name="Poon T.W."/>
            <person name="Priest M."/>
            <person name="Roberts A."/>
            <person name="Saif S."/>
            <person name="Shea T."/>
            <person name="Sisk P."/>
            <person name="Sykes S."/>
            <person name="Wortman J."/>
            <person name="Nusbaum C."/>
            <person name="Birren B."/>
        </authorList>
    </citation>
    <scope>NUCLEOTIDE SEQUENCE [LARGE SCALE GENOMIC DNA]</scope>
    <source>
        <strain evidence="1 2">P1976</strain>
    </source>
</reference>
<dbReference type="EMBL" id="ANJA01000156">
    <property type="protein sequence ID" value="ETO85640.1"/>
    <property type="molecule type" value="Genomic_DNA"/>
</dbReference>
<proteinExistence type="predicted"/>
<dbReference type="AlphaFoldDB" id="A0A081B3C9"/>
<accession>A0A081B3C9</accession>
<name>A0A081B3C9_PHYNI</name>
<evidence type="ECO:0000313" key="2">
    <source>
        <dbReference type="Proteomes" id="UP000028582"/>
    </source>
</evidence>
<gene>
    <name evidence="1" type="ORF">F444_00723</name>
</gene>
<protein>
    <submittedName>
        <fullName evidence="1">Uncharacterized protein</fullName>
    </submittedName>
</protein>
<evidence type="ECO:0000313" key="1">
    <source>
        <dbReference type="EMBL" id="ETO85640.1"/>
    </source>
</evidence>